<evidence type="ECO:0000313" key="1">
    <source>
        <dbReference type="EMBL" id="GGL94669.1"/>
    </source>
</evidence>
<gene>
    <name evidence="1" type="ORF">GCM10011534_16050</name>
</gene>
<accession>A0A917SS00</accession>
<reference evidence="1" key="1">
    <citation type="journal article" date="2014" name="Int. J. Syst. Evol. Microbiol.">
        <title>Complete genome sequence of Corynebacterium casei LMG S-19264T (=DSM 44701T), isolated from a smear-ripened cheese.</title>
        <authorList>
            <consortium name="US DOE Joint Genome Institute (JGI-PGF)"/>
            <person name="Walter F."/>
            <person name="Albersmeier A."/>
            <person name="Kalinowski J."/>
            <person name="Ruckert C."/>
        </authorList>
    </citation>
    <scope>NUCLEOTIDE SEQUENCE</scope>
    <source>
        <strain evidence="1">CGMCC 1.6293</strain>
    </source>
</reference>
<dbReference type="PIRSF" id="PIRSF034110">
    <property type="entry name" value="DUF1203"/>
    <property type="match status" value="1"/>
</dbReference>
<dbReference type="InterPro" id="IPR009593">
    <property type="entry name" value="DUF1203"/>
</dbReference>
<keyword evidence="2" id="KW-1185">Reference proteome</keyword>
<dbReference type="EMBL" id="BMLF01000001">
    <property type="protein sequence ID" value="GGL94669.1"/>
    <property type="molecule type" value="Genomic_DNA"/>
</dbReference>
<dbReference type="Pfam" id="PF06718">
    <property type="entry name" value="DUF1203"/>
    <property type="match status" value="1"/>
</dbReference>
<dbReference type="Proteomes" id="UP000649829">
    <property type="component" value="Unassembled WGS sequence"/>
</dbReference>
<protein>
    <recommendedName>
        <fullName evidence="3">DUF1203 domain-containing protein</fullName>
    </recommendedName>
</protein>
<name>A0A917SS00_9RHOB</name>
<organism evidence="1 2">
    <name type="scientific">Pseudooceanicola nanhaiensis</name>
    <dbReference type="NCBI Taxonomy" id="375761"/>
    <lineage>
        <taxon>Bacteria</taxon>
        <taxon>Pseudomonadati</taxon>
        <taxon>Pseudomonadota</taxon>
        <taxon>Alphaproteobacteria</taxon>
        <taxon>Rhodobacterales</taxon>
        <taxon>Paracoccaceae</taxon>
        <taxon>Pseudooceanicola</taxon>
    </lineage>
</organism>
<sequence>MTFQIHALDDTPFRPYYDLTDEDLAARGARRVVAEAHPGYPCRVSLAEAEVGDRLILLHHEYQPALSPYRGSHAIFVREHAEQAHPAPGEVPFSLTSRLLSVRAFDADDMMIDAEVLEGEGLSALLETWFERAEVAYVHMHNARRGCYAARATRAG</sequence>
<dbReference type="AlphaFoldDB" id="A0A917SS00"/>
<reference evidence="1" key="2">
    <citation type="submission" date="2020-09" db="EMBL/GenBank/DDBJ databases">
        <authorList>
            <person name="Sun Q."/>
            <person name="Zhou Y."/>
        </authorList>
    </citation>
    <scope>NUCLEOTIDE SEQUENCE</scope>
    <source>
        <strain evidence="1">CGMCC 1.6293</strain>
    </source>
</reference>
<evidence type="ECO:0000313" key="2">
    <source>
        <dbReference type="Proteomes" id="UP000649829"/>
    </source>
</evidence>
<comment type="caution">
    <text evidence="1">The sequence shown here is derived from an EMBL/GenBank/DDBJ whole genome shotgun (WGS) entry which is preliminary data.</text>
</comment>
<evidence type="ECO:0008006" key="3">
    <source>
        <dbReference type="Google" id="ProtNLM"/>
    </source>
</evidence>
<dbReference type="RefSeq" id="WP_028286411.1">
    <property type="nucleotide sequence ID" value="NZ_BMLF01000001.1"/>
</dbReference>
<proteinExistence type="predicted"/>